<dbReference type="InterPro" id="IPR051401">
    <property type="entry name" value="GtrA_CellWall_Glycosyl"/>
</dbReference>
<comment type="subcellular location">
    <subcellularLocation>
        <location evidence="1">Membrane</location>
        <topology evidence="1">Multi-pass membrane protein</topology>
    </subcellularLocation>
</comment>
<feature type="transmembrane region" description="Helical" evidence="6">
    <location>
        <begin position="70"/>
        <end position="88"/>
    </location>
</feature>
<evidence type="ECO:0000256" key="4">
    <source>
        <dbReference type="ARBA" id="ARBA00022989"/>
    </source>
</evidence>
<dbReference type="Proteomes" id="UP000633219">
    <property type="component" value="Unassembled WGS sequence"/>
</dbReference>
<evidence type="ECO:0000256" key="3">
    <source>
        <dbReference type="ARBA" id="ARBA00022692"/>
    </source>
</evidence>
<feature type="transmembrane region" description="Helical" evidence="6">
    <location>
        <begin position="94"/>
        <end position="113"/>
    </location>
</feature>
<comment type="similarity">
    <text evidence="2">Belongs to the GtrA family.</text>
</comment>
<dbReference type="GO" id="GO:0005886">
    <property type="term" value="C:plasma membrane"/>
    <property type="evidence" value="ECO:0007669"/>
    <property type="project" value="TreeGrafter"/>
</dbReference>
<keyword evidence="4 6" id="KW-1133">Transmembrane helix</keyword>
<evidence type="ECO:0000256" key="2">
    <source>
        <dbReference type="ARBA" id="ARBA00009399"/>
    </source>
</evidence>
<proteinExistence type="inferred from homology"/>
<dbReference type="PANTHER" id="PTHR38459">
    <property type="entry name" value="PROPHAGE BACTOPRENOL-LINKED GLUCOSE TRANSLOCASE HOMOLOG"/>
    <property type="match status" value="1"/>
</dbReference>
<organism evidence="8 9">
    <name type="scientific">Rhizobium setariae</name>
    <dbReference type="NCBI Taxonomy" id="2801340"/>
    <lineage>
        <taxon>Bacteria</taxon>
        <taxon>Pseudomonadati</taxon>
        <taxon>Pseudomonadota</taxon>
        <taxon>Alphaproteobacteria</taxon>
        <taxon>Hyphomicrobiales</taxon>
        <taxon>Rhizobiaceae</taxon>
        <taxon>Rhizobium/Agrobacterium group</taxon>
        <taxon>Rhizobium</taxon>
    </lineage>
</organism>
<evidence type="ECO:0000259" key="7">
    <source>
        <dbReference type="Pfam" id="PF04138"/>
    </source>
</evidence>
<evidence type="ECO:0000313" key="9">
    <source>
        <dbReference type="Proteomes" id="UP000633219"/>
    </source>
</evidence>
<keyword evidence="5 6" id="KW-0472">Membrane</keyword>
<dbReference type="InterPro" id="IPR007267">
    <property type="entry name" value="GtrA_DPMS_TM"/>
</dbReference>
<accession>A0A936YSB2</accession>
<evidence type="ECO:0000256" key="1">
    <source>
        <dbReference type="ARBA" id="ARBA00004141"/>
    </source>
</evidence>
<keyword evidence="3 6" id="KW-0812">Transmembrane</keyword>
<keyword evidence="9" id="KW-1185">Reference proteome</keyword>
<dbReference type="Pfam" id="PF04138">
    <property type="entry name" value="GtrA_DPMS_TM"/>
    <property type="match status" value="1"/>
</dbReference>
<feature type="transmembrane region" description="Helical" evidence="6">
    <location>
        <begin position="39"/>
        <end position="58"/>
    </location>
</feature>
<name>A0A936YSB2_9HYPH</name>
<evidence type="ECO:0000256" key="6">
    <source>
        <dbReference type="SAM" id="Phobius"/>
    </source>
</evidence>
<feature type="domain" description="GtrA/DPMS transmembrane" evidence="7">
    <location>
        <begin position="7"/>
        <end position="118"/>
    </location>
</feature>
<comment type="caution">
    <text evidence="8">The sequence shown here is derived from an EMBL/GenBank/DDBJ whole genome shotgun (WGS) entry which is preliminary data.</text>
</comment>
<sequence length="120" mass="13131">MPKRLIKFTISGACATGIHVVIAWVLIEHYATDPAFANGIAFLIATSFSWVANTLWTFDASLGWANVKRFAIATSFMLLISMSIAKSIDLAGFPGYLGIFCVVIALPAITFVVHNNWTYK</sequence>
<dbReference type="RefSeq" id="WP_201660870.1">
    <property type="nucleotide sequence ID" value="NZ_JAEQNC010000009.1"/>
</dbReference>
<dbReference type="AlphaFoldDB" id="A0A936YSB2"/>
<reference evidence="8" key="1">
    <citation type="submission" date="2021-01" db="EMBL/GenBank/DDBJ databases">
        <title>Rhizobium sp. strain KVB221 16S ribosomal RNA gene Genome sequencing and assembly.</title>
        <authorList>
            <person name="Kang M."/>
        </authorList>
    </citation>
    <scope>NUCLEOTIDE SEQUENCE</scope>
    <source>
        <strain evidence="8">KVB221</strain>
    </source>
</reference>
<evidence type="ECO:0000256" key="5">
    <source>
        <dbReference type="ARBA" id="ARBA00023136"/>
    </source>
</evidence>
<protein>
    <submittedName>
        <fullName evidence="8">GtrA family protein</fullName>
    </submittedName>
</protein>
<gene>
    <name evidence="8" type="ORF">JJB09_17370</name>
</gene>
<dbReference type="PANTHER" id="PTHR38459:SF1">
    <property type="entry name" value="PROPHAGE BACTOPRENOL-LINKED GLUCOSE TRANSLOCASE HOMOLOG"/>
    <property type="match status" value="1"/>
</dbReference>
<feature type="transmembrane region" description="Helical" evidence="6">
    <location>
        <begin position="5"/>
        <end position="27"/>
    </location>
</feature>
<evidence type="ECO:0000313" key="8">
    <source>
        <dbReference type="EMBL" id="MBL0373796.1"/>
    </source>
</evidence>
<dbReference type="EMBL" id="JAEQNC010000009">
    <property type="protein sequence ID" value="MBL0373796.1"/>
    <property type="molecule type" value="Genomic_DNA"/>
</dbReference>
<dbReference type="GO" id="GO:0000271">
    <property type="term" value="P:polysaccharide biosynthetic process"/>
    <property type="evidence" value="ECO:0007669"/>
    <property type="project" value="InterPro"/>
</dbReference>